<organism evidence="3 4">
    <name type="scientific">Agrobacterium tumefaciens</name>
    <dbReference type="NCBI Taxonomy" id="358"/>
    <lineage>
        <taxon>Bacteria</taxon>
        <taxon>Pseudomonadati</taxon>
        <taxon>Pseudomonadota</taxon>
        <taxon>Alphaproteobacteria</taxon>
        <taxon>Hyphomicrobiales</taxon>
        <taxon>Rhizobiaceae</taxon>
        <taxon>Rhizobium/Agrobacterium group</taxon>
        <taxon>Agrobacterium</taxon>
        <taxon>Agrobacterium tumefaciens complex</taxon>
    </lineage>
</organism>
<evidence type="ECO:0000313" key="4">
    <source>
        <dbReference type="Proteomes" id="UP000093451"/>
    </source>
</evidence>
<dbReference type="RefSeq" id="WP_065687253.1">
    <property type="nucleotide sequence ID" value="NZ_LXKT01000001.1"/>
</dbReference>
<evidence type="ECO:0000313" key="3">
    <source>
        <dbReference type="EMBL" id="OCJ42734.1"/>
    </source>
</evidence>
<sequence length="217" mass="22118">MLRTIHLHGALGKKYGERFKLDVQTAGEAIRALNANFPTFMKDIREGAWHIVRGDDVDSGMDLDEQQIAEFRLGKGDLHIVPFIAGSKRGGLLKVILGVVLVGAAFALTAGTGLSSAIGLGGVNLGITGTQAAMFGAAVALAGVSSLLTPEQKAEEEDGSNSFTTSGPGNTHNQGNPVPLVYGEVITGGHLISGGVDIERIAVTGSGGGSVGSGGKK</sequence>
<keyword evidence="2" id="KW-0472">Membrane</keyword>
<gene>
    <name evidence="3" type="ORF">A6U91_02535</name>
</gene>
<keyword evidence="2" id="KW-0812">Transmembrane</keyword>
<dbReference type="EMBL" id="LXKT01000001">
    <property type="protein sequence ID" value="OCJ42734.1"/>
    <property type="molecule type" value="Genomic_DNA"/>
</dbReference>
<feature type="transmembrane region" description="Helical" evidence="2">
    <location>
        <begin position="132"/>
        <end position="149"/>
    </location>
</feature>
<feature type="transmembrane region" description="Helical" evidence="2">
    <location>
        <begin position="95"/>
        <end position="120"/>
    </location>
</feature>
<evidence type="ECO:0000256" key="1">
    <source>
        <dbReference type="SAM" id="MobiDB-lite"/>
    </source>
</evidence>
<proteinExistence type="predicted"/>
<dbReference type="Proteomes" id="UP000093451">
    <property type="component" value="Unassembled WGS sequence"/>
</dbReference>
<feature type="region of interest" description="Disordered" evidence="1">
    <location>
        <begin position="150"/>
        <end position="178"/>
    </location>
</feature>
<accession>A0AB36EQ60</accession>
<feature type="compositionally biased region" description="Polar residues" evidence="1">
    <location>
        <begin position="160"/>
        <end position="176"/>
    </location>
</feature>
<name>A0AB36EQ60_AGRTU</name>
<reference evidence="3 4" key="1">
    <citation type="journal article" date="2016" name="PeerJ">
        <title>Gall-ID: tools for genotyping gall-causing phytopathogenic bacteria.</title>
        <authorList>
            <person name="Davis E.W.II."/>
            <person name="Weisberg A.J."/>
            <person name="Tabima J.F."/>
            <person name="Grunwald N.J."/>
            <person name="Chang J.H."/>
        </authorList>
    </citation>
    <scope>NUCLEOTIDE SEQUENCE [LARGE SCALE GENOMIC DNA]</scope>
    <source>
        <strain evidence="3 4">N2/73</strain>
    </source>
</reference>
<dbReference type="AlphaFoldDB" id="A0AB36EQ60"/>
<protein>
    <recommendedName>
        <fullName evidence="5">Tail assembly protein</fullName>
    </recommendedName>
</protein>
<evidence type="ECO:0008006" key="5">
    <source>
        <dbReference type="Google" id="ProtNLM"/>
    </source>
</evidence>
<evidence type="ECO:0000256" key="2">
    <source>
        <dbReference type="SAM" id="Phobius"/>
    </source>
</evidence>
<comment type="caution">
    <text evidence="3">The sequence shown here is derived from an EMBL/GenBank/DDBJ whole genome shotgun (WGS) entry which is preliminary data.</text>
</comment>
<keyword evidence="2" id="KW-1133">Transmembrane helix</keyword>